<evidence type="ECO:0000256" key="1">
    <source>
        <dbReference type="SAM" id="MobiDB-lite"/>
    </source>
</evidence>
<sequence>MHVLLEKAFAMVATPAPEFGLHSAHGQGRAGRRCTWRFQPAAQRGFQRRQRGTIQPRTFSGRAPQKSVVSLQKATTSLLEAGRGLL</sequence>
<dbReference type="GeneID" id="19888099"/>
<dbReference type="Proteomes" id="UP000002762">
    <property type="component" value="Unassembled WGS sequence"/>
</dbReference>
<gene>
    <name evidence="2" type="ORF">BBA_05087</name>
</gene>
<keyword evidence="3" id="KW-1185">Reference proteome</keyword>
<dbReference type="RefSeq" id="XP_008598406.1">
    <property type="nucleotide sequence ID" value="XM_008600184.1"/>
</dbReference>
<organism evidence="2 3">
    <name type="scientific">Beauveria bassiana (strain ARSEF 2860)</name>
    <name type="common">White muscardine disease fungus</name>
    <name type="synonym">Tritirachium shiotae</name>
    <dbReference type="NCBI Taxonomy" id="655819"/>
    <lineage>
        <taxon>Eukaryota</taxon>
        <taxon>Fungi</taxon>
        <taxon>Dikarya</taxon>
        <taxon>Ascomycota</taxon>
        <taxon>Pezizomycotina</taxon>
        <taxon>Sordariomycetes</taxon>
        <taxon>Hypocreomycetidae</taxon>
        <taxon>Hypocreales</taxon>
        <taxon>Cordycipitaceae</taxon>
        <taxon>Beauveria</taxon>
    </lineage>
</organism>
<evidence type="ECO:0000313" key="3">
    <source>
        <dbReference type="Proteomes" id="UP000002762"/>
    </source>
</evidence>
<dbReference type="AlphaFoldDB" id="J5JUA4"/>
<feature type="region of interest" description="Disordered" evidence="1">
    <location>
        <begin position="41"/>
        <end position="66"/>
    </location>
</feature>
<name>J5JUA4_BEAB2</name>
<evidence type="ECO:0000313" key="2">
    <source>
        <dbReference type="EMBL" id="EJP66116.1"/>
    </source>
</evidence>
<dbReference type="HOGENOM" id="CLU_2497546_0_0_1"/>
<protein>
    <submittedName>
        <fullName evidence="2">Uncharacterized protein</fullName>
    </submittedName>
</protein>
<dbReference type="EMBL" id="JH725161">
    <property type="protein sequence ID" value="EJP66116.1"/>
    <property type="molecule type" value="Genomic_DNA"/>
</dbReference>
<proteinExistence type="predicted"/>
<accession>J5JUA4</accession>
<dbReference type="InParanoid" id="J5JUA4"/>
<reference evidence="2 3" key="1">
    <citation type="journal article" date="2012" name="Sci. Rep.">
        <title>Genomic perspectives on the evolution of fungal entomopathogenicity in Beauveria bassiana.</title>
        <authorList>
            <person name="Xiao G."/>
            <person name="Ying S.H."/>
            <person name="Zheng P."/>
            <person name="Wang Z.L."/>
            <person name="Zhang S."/>
            <person name="Xie X.Q."/>
            <person name="Shang Y."/>
            <person name="St Leger R.J."/>
            <person name="Zhao G.P."/>
            <person name="Wang C."/>
            <person name="Feng M.G."/>
        </authorList>
    </citation>
    <scope>NUCLEOTIDE SEQUENCE [LARGE SCALE GENOMIC DNA]</scope>
    <source>
        <strain evidence="2 3">ARSEF 2860</strain>
    </source>
</reference>